<evidence type="ECO:0000313" key="3">
    <source>
        <dbReference type="Proteomes" id="UP000023152"/>
    </source>
</evidence>
<protein>
    <submittedName>
        <fullName evidence="2">Uncharacterized protein</fullName>
    </submittedName>
</protein>
<name>X6LCF7_RETFI</name>
<sequence>MESNNLWSTHMKTEVSEWLSEKGIELKVEEEKEKKEINEQQNKVKKDIDDANEREDQTREKDIIVMNICIYFSLLHSLSKKNKK</sequence>
<organism evidence="2 3">
    <name type="scientific">Reticulomyxa filosa</name>
    <dbReference type="NCBI Taxonomy" id="46433"/>
    <lineage>
        <taxon>Eukaryota</taxon>
        <taxon>Sar</taxon>
        <taxon>Rhizaria</taxon>
        <taxon>Retaria</taxon>
        <taxon>Foraminifera</taxon>
        <taxon>Monothalamids</taxon>
        <taxon>Reticulomyxidae</taxon>
        <taxon>Reticulomyxa</taxon>
    </lineage>
</organism>
<feature type="region of interest" description="Disordered" evidence="1">
    <location>
        <begin position="31"/>
        <end position="54"/>
    </location>
</feature>
<evidence type="ECO:0000313" key="2">
    <source>
        <dbReference type="EMBL" id="ETN99233.1"/>
    </source>
</evidence>
<reference evidence="2 3" key="1">
    <citation type="journal article" date="2013" name="Curr. Biol.">
        <title>The Genome of the Foraminiferan Reticulomyxa filosa.</title>
        <authorList>
            <person name="Glockner G."/>
            <person name="Hulsmann N."/>
            <person name="Schleicher M."/>
            <person name="Noegel A.A."/>
            <person name="Eichinger L."/>
            <person name="Gallinger C."/>
            <person name="Pawlowski J."/>
            <person name="Sierra R."/>
            <person name="Euteneuer U."/>
            <person name="Pillet L."/>
            <person name="Moustafa A."/>
            <person name="Platzer M."/>
            <person name="Groth M."/>
            <person name="Szafranski K."/>
            <person name="Schliwa M."/>
        </authorList>
    </citation>
    <scope>NUCLEOTIDE SEQUENCE [LARGE SCALE GENOMIC DNA]</scope>
</reference>
<dbReference type="Proteomes" id="UP000023152">
    <property type="component" value="Unassembled WGS sequence"/>
</dbReference>
<dbReference type="EMBL" id="ASPP01044526">
    <property type="protein sequence ID" value="ETN99233.1"/>
    <property type="molecule type" value="Genomic_DNA"/>
</dbReference>
<accession>X6LCF7</accession>
<keyword evidence="3" id="KW-1185">Reference proteome</keyword>
<gene>
    <name evidence="2" type="ORF">RFI_38248</name>
</gene>
<proteinExistence type="predicted"/>
<comment type="caution">
    <text evidence="2">The sequence shown here is derived from an EMBL/GenBank/DDBJ whole genome shotgun (WGS) entry which is preliminary data.</text>
</comment>
<evidence type="ECO:0000256" key="1">
    <source>
        <dbReference type="SAM" id="MobiDB-lite"/>
    </source>
</evidence>
<dbReference type="AlphaFoldDB" id="X6LCF7"/>